<gene>
    <name evidence="2" type="ORF">JL102_00440</name>
</gene>
<name>A0A937JYT3_9BACT</name>
<protein>
    <submittedName>
        <fullName evidence="2">YtxH domain-containing protein</fullName>
    </submittedName>
</protein>
<sequence length="107" mass="11965">MSTKSGNSFLAFLLGATTGAVLGILYAPDKGSNTRDRLTYRLDKYKKTLEDLVEDLVSEKDGSFNEARSHGQKVVDDAKEKAERLLEDVDELISHIKKGERKNESDF</sequence>
<dbReference type="PANTHER" id="PTHR35792:SF1">
    <property type="entry name" value="SLL0268 PROTEIN"/>
    <property type="match status" value="1"/>
</dbReference>
<dbReference type="PANTHER" id="PTHR35792">
    <property type="entry name" value="GENERAL STRESS PROTEIN"/>
    <property type="match status" value="1"/>
</dbReference>
<dbReference type="RefSeq" id="WP_202241489.1">
    <property type="nucleotide sequence ID" value="NZ_JAESIY010000001.1"/>
</dbReference>
<evidence type="ECO:0000256" key="1">
    <source>
        <dbReference type="SAM" id="Coils"/>
    </source>
</evidence>
<comment type="caution">
    <text evidence="2">The sequence shown here is derived from an EMBL/GenBank/DDBJ whole genome shotgun (WGS) entry which is preliminary data.</text>
</comment>
<organism evidence="2 3">
    <name type="scientific">Fulvivirga sediminis</name>
    <dbReference type="NCBI Taxonomy" id="2803949"/>
    <lineage>
        <taxon>Bacteria</taxon>
        <taxon>Pseudomonadati</taxon>
        <taxon>Bacteroidota</taxon>
        <taxon>Cytophagia</taxon>
        <taxon>Cytophagales</taxon>
        <taxon>Fulvivirgaceae</taxon>
        <taxon>Fulvivirga</taxon>
    </lineage>
</organism>
<dbReference type="EMBL" id="JAESIY010000001">
    <property type="protein sequence ID" value="MBL3654580.1"/>
    <property type="molecule type" value="Genomic_DNA"/>
</dbReference>
<proteinExistence type="predicted"/>
<dbReference type="Proteomes" id="UP000659388">
    <property type="component" value="Unassembled WGS sequence"/>
</dbReference>
<dbReference type="AlphaFoldDB" id="A0A937JYT3"/>
<dbReference type="InterPro" id="IPR052928">
    <property type="entry name" value="Desiccation-related_membrane"/>
</dbReference>
<keyword evidence="1" id="KW-0175">Coiled coil</keyword>
<dbReference type="Pfam" id="PF12732">
    <property type="entry name" value="YtxH"/>
    <property type="match status" value="1"/>
</dbReference>
<reference evidence="2" key="1">
    <citation type="submission" date="2021-01" db="EMBL/GenBank/DDBJ databases">
        <title>Fulvivirga kasyanovii gen. nov., sp nov., a novel member of the phylum Bacteroidetes isolated from seawater in a mussel farm.</title>
        <authorList>
            <person name="Zhao L.-H."/>
            <person name="Wang Z.-J."/>
        </authorList>
    </citation>
    <scope>NUCLEOTIDE SEQUENCE</scope>
    <source>
        <strain evidence="2">2943</strain>
    </source>
</reference>
<keyword evidence="3" id="KW-1185">Reference proteome</keyword>
<accession>A0A937JYT3</accession>
<evidence type="ECO:0000313" key="3">
    <source>
        <dbReference type="Proteomes" id="UP000659388"/>
    </source>
</evidence>
<dbReference type="InterPro" id="IPR024623">
    <property type="entry name" value="YtxH"/>
</dbReference>
<feature type="coiled-coil region" evidence="1">
    <location>
        <begin position="35"/>
        <end position="102"/>
    </location>
</feature>
<evidence type="ECO:0000313" key="2">
    <source>
        <dbReference type="EMBL" id="MBL3654580.1"/>
    </source>
</evidence>